<protein>
    <recommendedName>
        <fullName evidence="7">Ubiquitin-like protease family profile domain-containing protein</fullName>
    </recommendedName>
</protein>
<evidence type="ECO:0000259" key="7">
    <source>
        <dbReference type="PROSITE" id="PS50600"/>
    </source>
</evidence>
<accession>A0A1B8GL66</accession>
<feature type="compositionally biased region" description="Acidic residues" evidence="6">
    <location>
        <begin position="312"/>
        <end position="323"/>
    </location>
</feature>
<evidence type="ECO:0000256" key="6">
    <source>
        <dbReference type="SAM" id="MobiDB-lite"/>
    </source>
</evidence>
<feature type="region of interest" description="Disordered" evidence="6">
    <location>
        <begin position="162"/>
        <end position="199"/>
    </location>
</feature>
<feature type="compositionally biased region" description="Basic and acidic residues" evidence="6">
    <location>
        <begin position="1288"/>
        <end position="1299"/>
    </location>
</feature>
<feature type="compositionally biased region" description="Basic and acidic residues" evidence="6">
    <location>
        <begin position="178"/>
        <end position="188"/>
    </location>
</feature>
<evidence type="ECO:0000256" key="1">
    <source>
        <dbReference type="ARBA" id="ARBA00005234"/>
    </source>
</evidence>
<feature type="compositionally biased region" description="Polar residues" evidence="6">
    <location>
        <begin position="431"/>
        <end position="448"/>
    </location>
</feature>
<dbReference type="GeneID" id="28838732"/>
<evidence type="ECO:0000256" key="4">
    <source>
        <dbReference type="ARBA" id="ARBA00022786"/>
    </source>
</evidence>
<keyword evidence="9" id="KW-1185">Reference proteome</keyword>
<dbReference type="InterPro" id="IPR003653">
    <property type="entry name" value="Peptidase_C48_C"/>
</dbReference>
<evidence type="ECO:0000256" key="5">
    <source>
        <dbReference type="ARBA" id="ARBA00022801"/>
    </source>
</evidence>
<dbReference type="PANTHER" id="PTHR46896:SF3">
    <property type="entry name" value="FI06413P-RELATED"/>
    <property type="match status" value="1"/>
</dbReference>
<keyword evidence="4" id="KW-0833">Ubl conjugation pathway</keyword>
<dbReference type="GO" id="GO:0070139">
    <property type="term" value="F:SUMO-specific endopeptidase activity"/>
    <property type="evidence" value="ECO:0007669"/>
    <property type="project" value="TreeGrafter"/>
</dbReference>
<dbReference type="STRING" id="342668.A0A1B8GL66"/>
<dbReference type="SUPFAM" id="SSF54001">
    <property type="entry name" value="Cysteine proteinases"/>
    <property type="match status" value="1"/>
</dbReference>
<dbReference type="Pfam" id="PF02902">
    <property type="entry name" value="Peptidase_C48"/>
    <property type="match status" value="1"/>
</dbReference>
<feature type="region of interest" description="Disordered" evidence="6">
    <location>
        <begin position="1123"/>
        <end position="1214"/>
    </location>
</feature>
<name>A0A1B8GL66_9PEZI</name>
<evidence type="ECO:0000313" key="8">
    <source>
        <dbReference type="EMBL" id="OBT96582.2"/>
    </source>
</evidence>
<feature type="domain" description="Ubiquitin-like protease family profile" evidence="7">
    <location>
        <begin position="765"/>
        <end position="1063"/>
    </location>
</feature>
<dbReference type="Gene3D" id="3.40.395.10">
    <property type="entry name" value="Adenoviral Proteinase, Chain A"/>
    <property type="match status" value="1"/>
</dbReference>
<feature type="compositionally biased region" description="Polar residues" evidence="6">
    <location>
        <begin position="896"/>
        <end position="906"/>
    </location>
</feature>
<dbReference type="PANTHER" id="PTHR46896">
    <property type="entry name" value="SENTRIN-SPECIFIC PROTEASE"/>
    <property type="match status" value="1"/>
</dbReference>
<dbReference type="PROSITE" id="PS50600">
    <property type="entry name" value="ULP_PROTEASE"/>
    <property type="match status" value="1"/>
</dbReference>
<feature type="compositionally biased region" description="Basic and acidic residues" evidence="6">
    <location>
        <begin position="684"/>
        <end position="715"/>
    </location>
</feature>
<dbReference type="EMBL" id="KV460227">
    <property type="protein sequence ID" value="OBT96582.2"/>
    <property type="molecule type" value="Genomic_DNA"/>
</dbReference>
<keyword evidence="2" id="KW-0597">Phosphoprotein</keyword>
<reference evidence="9" key="2">
    <citation type="journal article" date="2018" name="Nat. Commun.">
        <title>Extreme sensitivity to ultraviolet light in the fungal pathogen causing white-nose syndrome of bats.</title>
        <authorList>
            <person name="Palmer J.M."/>
            <person name="Drees K.P."/>
            <person name="Foster J.T."/>
            <person name="Lindner D.L."/>
        </authorList>
    </citation>
    <scope>NUCLEOTIDE SEQUENCE [LARGE SCALE GENOMIC DNA]</scope>
    <source>
        <strain evidence="9">UAMH 10579</strain>
    </source>
</reference>
<feature type="region of interest" description="Disordered" evidence="6">
    <location>
        <begin position="622"/>
        <end position="736"/>
    </location>
</feature>
<feature type="compositionally biased region" description="Basic and acidic residues" evidence="6">
    <location>
        <begin position="1226"/>
        <end position="1235"/>
    </location>
</feature>
<feature type="region of interest" description="Disordered" evidence="6">
    <location>
        <begin position="1226"/>
        <end position="1443"/>
    </location>
</feature>
<feature type="compositionally biased region" description="Polar residues" evidence="6">
    <location>
        <begin position="107"/>
        <end position="119"/>
    </location>
</feature>
<feature type="compositionally biased region" description="Low complexity" evidence="6">
    <location>
        <begin position="1315"/>
        <end position="1326"/>
    </location>
</feature>
<feature type="compositionally biased region" description="Polar residues" evidence="6">
    <location>
        <begin position="363"/>
        <end position="375"/>
    </location>
</feature>
<evidence type="ECO:0000256" key="2">
    <source>
        <dbReference type="ARBA" id="ARBA00022553"/>
    </source>
</evidence>
<feature type="compositionally biased region" description="Basic and acidic residues" evidence="6">
    <location>
        <begin position="1370"/>
        <end position="1412"/>
    </location>
</feature>
<dbReference type="InterPro" id="IPR038765">
    <property type="entry name" value="Papain-like_cys_pep_sf"/>
</dbReference>
<feature type="region of interest" description="Disordered" evidence="6">
    <location>
        <begin position="879"/>
        <end position="991"/>
    </location>
</feature>
<reference evidence="8 9" key="1">
    <citation type="submission" date="2016-03" db="EMBL/GenBank/DDBJ databases">
        <title>Comparative genomics of Pseudogymnoascus destructans, the fungus causing white-nose syndrome of bats.</title>
        <authorList>
            <person name="Palmer J.M."/>
            <person name="Drees K.P."/>
            <person name="Foster J.T."/>
            <person name="Lindner D.L."/>
        </authorList>
    </citation>
    <scope>NUCLEOTIDE SEQUENCE [LARGE SCALE GENOMIC DNA]</scope>
    <source>
        <strain evidence="8 9">UAMH 10579</strain>
    </source>
</reference>
<dbReference type="GO" id="GO:0016926">
    <property type="term" value="P:protein desumoylation"/>
    <property type="evidence" value="ECO:0007669"/>
    <property type="project" value="TreeGrafter"/>
</dbReference>
<feature type="compositionally biased region" description="Basic and acidic residues" evidence="6">
    <location>
        <begin position="879"/>
        <end position="890"/>
    </location>
</feature>
<dbReference type="RefSeq" id="XP_018130315.2">
    <property type="nucleotide sequence ID" value="XM_018274810.2"/>
</dbReference>
<dbReference type="GO" id="GO:0005737">
    <property type="term" value="C:cytoplasm"/>
    <property type="evidence" value="ECO:0007669"/>
    <property type="project" value="TreeGrafter"/>
</dbReference>
<feature type="region of interest" description="Disordered" evidence="6">
    <location>
        <begin position="253"/>
        <end position="476"/>
    </location>
</feature>
<proteinExistence type="inferred from homology"/>
<dbReference type="InterPro" id="IPR051947">
    <property type="entry name" value="Sentrin-specific_protease"/>
</dbReference>
<dbReference type="GO" id="GO:0006508">
    <property type="term" value="P:proteolysis"/>
    <property type="evidence" value="ECO:0007669"/>
    <property type="project" value="UniProtKB-KW"/>
</dbReference>
<feature type="compositionally biased region" description="Polar residues" evidence="6">
    <location>
        <begin position="1263"/>
        <end position="1274"/>
    </location>
</feature>
<feature type="region of interest" description="Disordered" evidence="6">
    <location>
        <begin position="94"/>
        <end position="120"/>
    </location>
</feature>
<dbReference type="Proteomes" id="UP000091956">
    <property type="component" value="Unassembled WGS sequence"/>
</dbReference>
<feature type="compositionally biased region" description="Basic and acidic residues" evidence="6">
    <location>
        <begin position="377"/>
        <end position="393"/>
    </location>
</feature>
<evidence type="ECO:0000256" key="3">
    <source>
        <dbReference type="ARBA" id="ARBA00022670"/>
    </source>
</evidence>
<comment type="similarity">
    <text evidence="1">Belongs to the peptidase C48 family.</text>
</comment>
<feature type="region of interest" description="Disordered" evidence="6">
    <location>
        <begin position="1"/>
        <end position="26"/>
    </location>
</feature>
<feature type="compositionally biased region" description="Basic and acidic residues" evidence="6">
    <location>
        <begin position="1170"/>
        <end position="1201"/>
    </location>
</feature>
<sequence>MEVMSSRSPGPKRSHRNLLCGSPTMASMDSTMSAIEILSSPPDKRHCDVVRLELNSDDATVTEKRVKIGSGPSMKESDGCSEVDLVLSERRVLPPSADGDVGEPSEKINQSGGYTNGNPATFPKTRTIFSLFNAINTPSAAEPDFGVPDEYSVPVTVPRPARDMVIPRGPVRPSSTYRNRDKTVRSGPDRPQQPSSPKAFDITASYAANARQRSVDHVTEQVAKRRKIMDVSGSPDESADDILCEQTRNITASSRPTKTVGSGIPPLERKHPGGGFVVNEFRGVEDTVGGTRRRRRPDGQHSSGQSSRETTIIEDDKIEDSDLEISKAPEPYRGTANLARGMTQEERNLKNDVRRRMAESRSGRSIGTSAKSNISVLKRDAQSILDREKDSRQTRVQNVRVNDGGRRNSTESISDDELSMGKPGADLKKASTGTVMSQFVRSPTSGSMSRDGDIRSSLPRQNQRKTTGRAGKSSSEERLRFGITYSRTVLDLFTRVDGEEPYYLQYNPRSSQMEFTTDDPNHLAENKHPDFAFNPGSVTRIIYSDENNKMIVWVMESNTKTGTLPKLLLKVDGEALYNFLMFLQSRSDADVKNQSGDKLNKMFSLFTEKFDECRNRNEADDLNLLKQRRNQRHQASDAGLTGDGKRPGNFDSSEEPPRSKKLHERLQNGYGDNETSHPEGNSIETRRSIERSKELGDETQSRHFGRNGDDNDNRPTTRSTRGQNREIHIRSPSPQRYTNVHRDWQRYWAGGDEPLLFPFEGTKKAQVDKRDIERLDEGEYLNDNLITFYLRYLQEKAEKERPDVFKRVFFMNTFFYPRLIQGKGRKNIDYDAVKRWTSKVNIFDYDYVVVPVNENNHWYVAIICNVPKLLLPPEEKIPKEEEKGHEKEVVDLGDAGNTTSPTQPTSEYKDGSVTPEVARKVSRLSIEDRGSPEPQPNMAKHIDVERINPGTPTHTSTADDDTDRSQKATSSAGKGRKGKRKSIPPVRKYNTEEPRIITLDSFGMPHSPTCSNLRDFLIAEAKEKLGVEITLAQPSIGMTAKHIPQQTNLCDCGLFLLGYVEGFLDHPDETIHGLMQGRADMASSFGKMNAPDMRNAMRELIFELRREQTKKEHAAKVARIAAKKAGKVKEEQPAGESKSVSSASASPKPPAPPKLEAKAVEELASASVTKKADESAPASKTKEMPKPSEEAVNVIKEEQSTKESPATPDESATFYSLLDDFAGFKGDKAKDEKATKPSPPITAPPIEALPETPRSATRDKTSSPKTISSTQSKFFNVKTKGMQPKFPSQDRNRQRKDASEVSVVAPPSTPPPRQPRQQMRSSPRTQIDIPSESSEDSLRRDMSPSVLGRGRGRKDAPKKKDEIPDSQGDDVERAGRKGVDKGKVVEDLTETPRTRAGDAALKRQKDTAEGQKKKSGAGAVFGSGSPRVKGTKKDSVVNLVDEE</sequence>
<keyword evidence="5" id="KW-0378">Hydrolase</keyword>
<dbReference type="GO" id="GO:0005634">
    <property type="term" value="C:nucleus"/>
    <property type="evidence" value="ECO:0007669"/>
    <property type="project" value="TreeGrafter"/>
</dbReference>
<organism evidence="8 9">
    <name type="scientific">Pseudogymnoascus verrucosus</name>
    <dbReference type="NCBI Taxonomy" id="342668"/>
    <lineage>
        <taxon>Eukaryota</taxon>
        <taxon>Fungi</taxon>
        <taxon>Dikarya</taxon>
        <taxon>Ascomycota</taxon>
        <taxon>Pezizomycotina</taxon>
        <taxon>Leotiomycetes</taxon>
        <taxon>Thelebolales</taxon>
        <taxon>Thelebolaceae</taxon>
        <taxon>Pseudogymnoascus</taxon>
    </lineage>
</organism>
<feature type="compositionally biased region" description="Polar residues" evidence="6">
    <location>
        <begin position="300"/>
        <end position="310"/>
    </location>
</feature>
<feature type="compositionally biased region" description="Low complexity" evidence="6">
    <location>
        <begin position="1134"/>
        <end position="1146"/>
    </location>
</feature>
<gene>
    <name evidence="8" type="ORF">VE01_05346</name>
</gene>
<evidence type="ECO:0000313" key="9">
    <source>
        <dbReference type="Proteomes" id="UP000091956"/>
    </source>
</evidence>
<feature type="compositionally biased region" description="Basic and acidic residues" evidence="6">
    <location>
        <begin position="1353"/>
        <end position="1363"/>
    </location>
</feature>
<feature type="compositionally biased region" description="Basic and acidic residues" evidence="6">
    <location>
        <begin position="343"/>
        <end position="362"/>
    </location>
</feature>
<keyword evidence="3" id="KW-0645">Protease</keyword>